<dbReference type="InterPro" id="IPR053057">
    <property type="entry name" value="XLG_GTP-binding"/>
</dbReference>
<organism evidence="4 5">
    <name type="scientific">Ensete ventricosum</name>
    <name type="common">Abyssinian banana</name>
    <name type="synonym">Musa ensete</name>
    <dbReference type="NCBI Taxonomy" id="4639"/>
    <lineage>
        <taxon>Eukaryota</taxon>
        <taxon>Viridiplantae</taxon>
        <taxon>Streptophyta</taxon>
        <taxon>Embryophyta</taxon>
        <taxon>Tracheophyta</taxon>
        <taxon>Spermatophyta</taxon>
        <taxon>Magnoliopsida</taxon>
        <taxon>Liliopsida</taxon>
        <taxon>Zingiberales</taxon>
        <taxon>Musaceae</taxon>
        <taxon>Ensete</taxon>
    </lineage>
</organism>
<sequence>RPAPPLVLPFPSPKRPPQVPFASPTSVIENHADVSGALGSSGFLDPSTEPSEVADGSGAVWFSGDLKGVAASSSDIIPNRLSLESALSSGFSCRSPASCYEDGEDDIAMQAEEASVGTFQESGQSSYSMSPSIGVTPQTRSEELETKIKKGACYMCLKGSRFTEKETCLVCDARYCSSCVLTAMGSMPEGRKCVSCIGSPILESNRERLGKSSRLLKRLLSSLEVEQVVKAEKNSEANQLRPEHICVNGKKLSLEEMVLLQSCPCPPPTLKPGLYWYDKVSGYWGKVSYKSFM</sequence>
<feature type="region of interest" description="Disordered" evidence="3">
    <location>
        <begin position="1"/>
        <end position="21"/>
    </location>
</feature>
<dbReference type="EMBL" id="AMZH03021694">
    <property type="protein sequence ID" value="RRT37952.1"/>
    <property type="molecule type" value="Genomic_DNA"/>
</dbReference>
<dbReference type="PANTHER" id="PTHR36486">
    <property type="entry name" value="OS01G0977800 PROTEIN"/>
    <property type="match status" value="1"/>
</dbReference>
<evidence type="ECO:0000256" key="2">
    <source>
        <dbReference type="ARBA" id="ARBA00022833"/>
    </source>
</evidence>
<feature type="region of interest" description="Disordered" evidence="3">
    <location>
        <begin position="120"/>
        <end position="139"/>
    </location>
</feature>
<dbReference type="AlphaFoldDB" id="A0A426XEQ3"/>
<evidence type="ECO:0000313" key="4">
    <source>
        <dbReference type="EMBL" id="RRT37952.1"/>
    </source>
</evidence>
<evidence type="ECO:0000256" key="1">
    <source>
        <dbReference type="ARBA" id="ARBA00022771"/>
    </source>
</evidence>
<protein>
    <submittedName>
        <fullName evidence="4">Uncharacterized protein</fullName>
    </submittedName>
</protein>
<comment type="caution">
    <text evidence="4">The sequence shown here is derived from an EMBL/GenBank/DDBJ whole genome shotgun (WGS) entry which is preliminary data.</text>
</comment>
<keyword evidence="1" id="KW-0479">Metal-binding</keyword>
<accession>A0A426XEQ3</accession>
<dbReference type="PANTHER" id="PTHR36486:SF4">
    <property type="entry name" value="PH DOMAIN-CONTAINING PROTEIN"/>
    <property type="match status" value="1"/>
</dbReference>
<dbReference type="SUPFAM" id="SSF57903">
    <property type="entry name" value="FYVE/PHD zinc finger"/>
    <property type="match status" value="1"/>
</dbReference>
<dbReference type="InterPro" id="IPR011011">
    <property type="entry name" value="Znf_FYVE_PHD"/>
</dbReference>
<dbReference type="Proteomes" id="UP000287651">
    <property type="component" value="Unassembled WGS sequence"/>
</dbReference>
<proteinExistence type="predicted"/>
<keyword evidence="2" id="KW-0862">Zinc</keyword>
<evidence type="ECO:0000256" key="3">
    <source>
        <dbReference type="SAM" id="MobiDB-lite"/>
    </source>
</evidence>
<evidence type="ECO:0000313" key="5">
    <source>
        <dbReference type="Proteomes" id="UP000287651"/>
    </source>
</evidence>
<name>A0A426XEQ3_ENSVE</name>
<gene>
    <name evidence="4" type="ORF">B296_00046498</name>
</gene>
<dbReference type="GO" id="GO:0008270">
    <property type="term" value="F:zinc ion binding"/>
    <property type="evidence" value="ECO:0007669"/>
    <property type="project" value="UniProtKB-KW"/>
</dbReference>
<feature type="non-terminal residue" evidence="4">
    <location>
        <position position="1"/>
    </location>
</feature>
<keyword evidence="1" id="KW-0863">Zinc-finger</keyword>
<reference evidence="4 5" key="1">
    <citation type="journal article" date="2014" name="Agronomy (Basel)">
        <title>A Draft Genome Sequence for Ensete ventricosum, the Drought-Tolerant Tree Against Hunger.</title>
        <authorList>
            <person name="Harrison J."/>
            <person name="Moore K.A."/>
            <person name="Paszkiewicz K."/>
            <person name="Jones T."/>
            <person name="Grant M."/>
            <person name="Ambacheew D."/>
            <person name="Muzemil S."/>
            <person name="Studholme D.J."/>
        </authorList>
    </citation>
    <scope>NUCLEOTIDE SEQUENCE [LARGE SCALE GENOMIC DNA]</scope>
</reference>
<feature type="compositionally biased region" description="Pro residues" evidence="3">
    <location>
        <begin position="1"/>
        <end position="19"/>
    </location>
</feature>